<proteinExistence type="predicted"/>
<accession>A0A843V1D0</accession>
<evidence type="ECO:0000313" key="2">
    <source>
        <dbReference type="EMBL" id="MQL86633.1"/>
    </source>
</evidence>
<evidence type="ECO:0000313" key="3">
    <source>
        <dbReference type="Proteomes" id="UP000652761"/>
    </source>
</evidence>
<dbReference type="EMBL" id="NMUH01000915">
    <property type="protein sequence ID" value="MQL86633.1"/>
    <property type="molecule type" value="Genomic_DNA"/>
</dbReference>
<name>A0A843V1D0_COLES</name>
<sequence length="59" mass="7062">MFGQRKGIRKERCRMGHKRKEKINFQRWGRELKSKIPQSHKIGMARQQLELDVAPDEVT</sequence>
<dbReference type="AlphaFoldDB" id="A0A843V1D0"/>
<protein>
    <submittedName>
        <fullName evidence="2">Uncharacterized protein</fullName>
    </submittedName>
</protein>
<reference evidence="2" key="1">
    <citation type="submission" date="2017-07" db="EMBL/GenBank/DDBJ databases">
        <title>Taro Niue Genome Assembly and Annotation.</title>
        <authorList>
            <person name="Atibalentja N."/>
            <person name="Keating K."/>
            <person name="Fields C.J."/>
        </authorList>
    </citation>
    <scope>NUCLEOTIDE SEQUENCE</scope>
    <source>
        <strain evidence="2">Niue_2</strain>
        <tissue evidence="2">Leaf</tissue>
    </source>
</reference>
<dbReference type="Proteomes" id="UP000652761">
    <property type="component" value="Unassembled WGS sequence"/>
</dbReference>
<feature type="region of interest" description="Disordered" evidence="1">
    <location>
        <begin position="1"/>
        <end position="20"/>
    </location>
</feature>
<organism evidence="2 3">
    <name type="scientific">Colocasia esculenta</name>
    <name type="common">Wild taro</name>
    <name type="synonym">Arum esculentum</name>
    <dbReference type="NCBI Taxonomy" id="4460"/>
    <lineage>
        <taxon>Eukaryota</taxon>
        <taxon>Viridiplantae</taxon>
        <taxon>Streptophyta</taxon>
        <taxon>Embryophyta</taxon>
        <taxon>Tracheophyta</taxon>
        <taxon>Spermatophyta</taxon>
        <taxon>Magnoliopsida</taxon>
        <taxon>Liliopsida</taxon>
        <taxon>Araceae</taxon>
        <taxon>Aroideae</taxon>
        <taxon>Colocasieae</taxon>
        <taxon>Colocasia</taxon>
    </lineage>
</organism>
<comment type="caution">
    <text evidence="2">The sequence shown here is derived from an EMBL/GenBank/DDBJ whole genome shotgun (WGS) entry which is preliminary data.</text>
</comment>
<evidence type="ECO:0000256" key="1">
    <source>
        <dbReference type="SAM" id="MobiDB-lite"/>
    </source>
</evidence>
<keyword evidence="3" id="KW-1185">Reference proteome</keyword>
<gene>
    <name evidence="2" type="ORF">Taro_019153</name>
</gene>